<dbReference type="OMA" id="TAQRGNC"/>
<dbReference type="InterPro" id="IPR008991">
    <property type="entry name" value="Translation_prot_SH3-like_sf"/>
</dbReference>
<dbReference type="InterPro" id="IPR002171">
    <property type="entry name" value="Ribosomal_uL2"/>
</dbReference>
<dbReference type="FunFam" id="4.10.950.10:FF:000001">
    <property type="entry name" value="50S ribosomal protein L2"/>
    <property type="match status" value="1"/>
</dbReference>
<dbReference type="EMBL" id="KB932209">
    <property type="protein sequence ID" value="KCV68302.1"/>
    <property type="molecule type" value="Genomic_DNA"/>
</dbReference>
<organism evidence="8">
    <name type="scientific">Fonticula alba</name>
    <name type="common">Slime mold</name>
    <dbReference type="NCBI Taxonomy" id="691883"/>
    <lineage>
        <taxon>Eukaryota</taxon>
        <taxon>Rotosphaerida</taxon>
        <taxon>Fonticulaceae</taxon>
        <taxon>Fonticula</taxon>
    </lineage>
</organism>
<gene>
    <name evidence="8" type="ORF">H696_05221</name>
</gene>
<feature type="domain" description="Large ribosomal subunit protein uL2 C-terminal" evidence="6">
    <location>
        <begin position="255"/>
        <end position="381"/>
    </location>
</feature>
<dbReference type="STRING" id="691883.A0A058Z445"/>
<evidence type="ECO:0000256" key="3">
    <source>
        <dbReference type="ARBA" id="ARBA00023274"/>
    </source>
</evidence>
<dbReference type="SMART" id="SM01383">
    <property type="entry name" value="Ribosomal_L2"/>
    <property type="match status" value="1"/>
</dbReference>
<feature type="compositionally biased region" description="Basic residues" evidence="5">
    <location>
        <begin position="382"/>
        <end position="391"/>
    </location>
</feature>
<dbReference type="Gene3D" id="2.30.30.30">
    <property type="match status" value="1"/>
</dbReference>
<evidence type="ECO:0000256" key="1">
    <source>
        <dbReference type="ARBA" id="ARBA00005636"/>
    </source>
</evidence>
<keyword evidence="9" id="KW-1185">Reference proteome</keyword>
<reference evidence="8" key="1">
    <citation type="submission" date="2013-04" db="EMBL/GenBank/DDBJ databases">
        <title>The Genome Sequence of Fonticula alba ATCC 38817.</title>
        <authorList>
            <consortium name="The Broad Institute Genomics Platform"/>
            <person name="Russ C."/>
            <person name="Cuomo C."/>
            <person name="Burger G."/>
            <person name="Gray M.W."/>
            <person name="Holland P.W.H."/>
            <person name="King N."/>
            <person name="Lang F.B.F."/>
            <person name="Roger A.J."/>
            <person name="Ruiz-Trillo I."/>
            <person name="Brown M."/>
            <person name="Walker B."/>
            <person name="Young S."/>
            <person name="Zeng Q."/>
            <person name="Gargeya S."/>
            <person name="Fitzgerald M."/>
            <person name="Haas B."/>
            <person name="Abouelleil A."/>
            <person name="Allen A.W."/>
            <person name="Alvarado L."/>
            <person name="Arachchi H.M."/>
            <person name="Berlin A.M."/>
            <person name="Chapman S.B."/>
            <person name="Gainer-Dewar J."/>
            <person name="Goldberg J."/>
            <person name="Griggs A."/>
            <person name="Gujja S."/>
            <person name="Hansen M."/>
            <person name="Howarth C."/>
            <person name="Imamovic A."/>
            <person name="Ireland A."/>
            <person name="Larimer J."/>
            <person name="McCowan C."/>
            <person name="Murphy C."/>
            <person name="Pearson M."/>
            <person name="Poon T.W."/>
            <person name="Priest M."/>
            <person name="Roberts A."/>
            <person name="Saif S."/>
            <person name="Shea T."/>
            <person name="Sisk P."/>
            <person name="Sykes S."/>
            <person name="Wortman J."/>
            <person name="Nusbaum C."/>
            <person name="Birren B."/>
        </authorList>
    </citation>
    <scope>NUCLEOTIDE SEQUENCE [LARGE SCALE GENOMIC DNA]</scope>
    <source>
        <strain evidence="8">ATCC 38817</strain>
    </source>
</reference>
<feature type="compositionally biased region" description="Basic residues" evidence="5">
    <location>
        <begin position="401"/>
        <end position="416"/>
    </location>
</feature>
<feature type="region of interest" description="Disordered" evidence="5">
    <location>
        <begin position="356"/>
        <end position="416"/>
    </location>
</feature>
<dbReference type="GO" id="GO:0016740">
    <property type="term" value="F:transferase activity"/>
    <property type="evidence" value="ECO:0007669"/>
    <property type="project" value="InterPro"/>
</dbReference>
<evidence type="ECO:0000313" key="8">
    <source>
        <dbReference type="EMBL" id="KCV68302.1"/>
    </source>
</evidence>
<dbReference type="GO" id="GO:0005762">
    <property type="term" value="C:mitochondrial large ribosomal subunit"/>
    <property type="evidence" value="ECO:0007669"/>
    <property type="project" value="TreeGrafter"/>
</dbReference>
<dbReference type="Proteomes" id="UP000030693">
    <property type="component" value="Unassembled WGS sequence"/>
</dbReference>
<dbReference type="GO" id="GO:0003723">
    <property type="term" value="F:RNA binding"/>
    <property type="evidence" value="ECO:0007669"/>
    <property type="project" value="InterPro"/>
</dbReference>
<accession>A0A058Z445</accession>
<dbReference type="PANTHER" id="PTHR13691">
    <property type="entry name" value="RIBOSOMAL PROTEIN L2"/>
    <property type="match status" value="1"/>
</dbReference>
<dbReference type="AlphaFoldDB" id="A0A058Z445"/>
<evidence type="ECO:0000256" key="2">
    <source>
        <dbReference type="ARBA" id="ARBA00022980"/>
    </source>
</evidence>
<proteinExistence type="inferred from homology"/>
<dbReference type="eggNOG" id="KOG0438">
    <property type="taxonomic scope" value="Eukaryota"/>
</dbReference>
<comment type="similarity">
    <text evidence="1">Belongs to the universal ribosomal protein uL2 family.</text>
</comment>
<dbReference type="InterPro" id="IPR014726">
    <property type="entry name" value="Ribosomal_uL2_dom3"/>
</dbReference>
<name>A0A058Z445_FONAL</name>
<dbReference type="InterPro" id="IPR022669">
    <property type="entry name" value="Ribosomal_uL2_C"/>
</dbReference>
<dbReference type="PANTHER" id="PTHR13691:SF5">
    <property type="entry name" value="LARGE RIBOSOMAL SUBUNIT PROTEIN UL2M"/>
    <property type="match status" value="1"/>
</dbReference>
<evidence type="ECO:0000259" key="6">
    <source>
        <dbReference type="SMART" id="SM01382"/>
    </source>
</evidence>
<dbReference type="GeneID" id="20529946"/>
<keyword evidence="3" id="KW-0687">Ribonucleoprotein</keyword>
<protein>
    <recommendedName>
        <fullName evidence="4">Large ribosomal subunit protein uL2m</fullName>
    </recommendedName>
</protein>
<dbReference type="NCBIfam" id="TIGR01171">
    <property type="entry name" value="rplB_bact"/>
    <property type="match status" value="1"/>
</dbReference>
<dbReference type="Pfam" id="PF03947">
    <property type="entry name" value="Ribosomal_L2_C"/>
    <property type="match status" value="1"/>
</dbReference>
<evidence type="ECO:0000313" key="9">
    <source>
        <dbReference type="Proteomes" id="UP000030693"/>
    </source>
</evidence>
<dbReference type="SMART" id="SM01382">
    <property type="entry name" value="Ribosomal_L2_C"/>
    <property type="match status" value="1"/>
</dbReference>
<sequence length="416" mass="44993">MPHSRAAPRRRAPARRQSTGITLCLARRSLASSLRSSAGLVGQSGAALSAAPSVASSAVLASRPAATGLLSRLTVSNAEPSGPLAEARRMYSTSHGLSEAAMRTIVDTGSASKVNIVPRTADHHSRIVIYQESMKKFKPVTNSIRFRLINSRDHLYRGRPYKRLTIGLRKKGGRNNTGRITVRHHGGGHRRLYRMVDFHRNNPNPHVVQRLEYDPNRSAWIALTRDEVTGKFSYILAYRDCNPGDVVTSGPDVDIQPGNCLPLSSIPVGSLVHNIEMVPGSGGKISRAAGAYAQLLRSGPTGMAILRLMSGETRQVSVKCKATLGVVSNTLHGLRVHGKAGVSRWLGIRPAVRGEVMNPIDHPHGGKTRGGRPSQTPWGKPTKGKPTRQLHKASDRDILVSRRRALGKVGKKSGRS</sequence>
<dbReference type="InterPro" id="IPR005880">
    <property type="entry name" value="Ribosomal_uL2_bac/org-type"/>
</dbReference>
<keyword evidence="2 8" id="KW-0689">Ribosomal protein</keyword>
<evidence type="ECO:0000256" key="4">
    <source>
        <dbReference type="ARBA" id="ARBA00069872"/>
    </source>
</evidence>
<dbReference type="RefSeq" id="XP_009497356.1">
    <property type="nucleotide sequence ID" value="XM_009499081.1"/>
</dbReference>
<dbReference type="OrthoDB" id="10267824at2759"/>
<dbReference type="Gene3D" id="2.40.50.140">
    <property type="entry name" value="Nucleic acid-binding proteins"/>
    <property type="match status" value="1"/>
</dbReference>
<dbReference type="FunFam" id="2.30.30.30:FF:000001">
    <property type="entry name" value="50S ribosomal protein L2"/>
    <property type="match status" value="1"/>
</dbReference>
<dbReference type="SUPFAM" id="SSF50104">
    <property type="entry name" value="Translation proteins SH3-like domain"/>
    <property type="match status" value="1"/>
</dbReference>
<dbReference type="GO" id="GO:0032543">
    <property type="term" value="P:mitochondrial translation"/>
    <property type="evidence" value="ECO:0007669"/>
    <property type="project" value="TreeGrafter"/>
</dbReference>
<dbReference type="Gene3D" id="4.10.950.10">
    <property type="entry name" value="Ribosomal protein L2, domain 3"/>
    <property type="match status" value="1"/>
</dbReference>
<dbReference type="InterPro" id="IPR014722">
    <property type="entry name" value="Rib_uL2_dom2"/>
</dbReference>
<feature type="domain" description="Large ribosomal subunit protein uL2 RNA-binding" evidence="7">
    <location>
        <begin position="173"/>
        <end position="249"/>
    </location>
</feature>
<dbReference type="GO" id="GO:0003735">
    <property type="term" value="F:structural constituent of ribosome"/>
    <property type="evidence" value="ECO:0007669"/>
    <property type="project" value="InterPro"/>
</dbReference>
<evidence type="ECO:0000259" key="7">
    <source>
        <dbReference type="SMART" id="SM01383"/>
    </source>
</evidence>
<dbReference type="SUPFAM" id="SSF50249">
    <property type="entry name" value="Nucleic acid-binding proteins"/>
    <property type="match status" value="1"/>
</dbReference>
<evidence type="ECO:0000256" key="5">
    <source>
        <dbReference type="SAM" id="MobiDB-lite"/>
    </source>
</evidence>
<dbReference type="InterPro" id="IPR022666">
    <property type="entry name" value="Ribosomal_uL2_RNA-bd_dom"/>
</dbReference>
<dbReference type="Pfam" id="PF00181">
    <property type="entry name" value="Ribosomal_L2_N"/>
    <property type="match status" value="1"/>
</dbReference>
<dbReference type="InterPro" id="IPR012340">
    <property type="entry name" value="NA-bd_OB-fold"/>
</dbReference>